<dbReference type="InterPro" id="IPR050855">
    <property type="entry name" value="NDM-1-like"/>
</dbReference>
<feature type="chain" id="PRO_5032528400" evidence="1">
    <location>
        <begin position="19"/>
        <end position="294"/>
    </location>
</feature>
<proteinExistence type="predicted"/>
<accession>A0A845AJF8</accession>
<dbReference type="EMBL" id="WTYA01000006">
    <property type="protein sequence ID" value="MXP28995.1"/>
    <property type="molecule type" value="Genomic_DNA"/>
</dbReference>
<comment type="caution">
    <text evidence="3">The sequence shown here is derived from an EMBL/GenBank/DDBJ whole genome shotgun (WGS) entry which is preliminary data.</text>
</comment>
<dbReference type="OrthoDB" id="9773738at2"/>
<dbReference type="InterPro" id="IPR001279">
    <property type="entry name" value="Metallo-B-lactamas"/>
</dbReference>
<dbReference type="Proteomes" id="UP000439780">
    <property type="component" value="Unassembled WGS sequence"/>
</dbReference>
<feature type="signal peptide" evidence="1">
    <location>
        <begin position="1"/>
        <end position="18"/>
    </location>
</feature>
<keyword evidence="4" id="KW-1185">Reference proteome</keyword>
<dbReference type="SUPFAM" id="SSF56281">
    <property type="entry name" value="Metallo-hydrolase/oxidoreductase"/>
    <property type="match status" value="1"/>
</dbReference>
<dbReference type="InterPro" id="IPR036866">
    <property type="entry name" value="RibonucZ/Hydroxyglut_hydro"/>
</dbReference>
<reference evidence="3 4" key="1">
    <citation type="submission" date="2019-12" db="EMBL/GenBank/DDBJ databases">
        <title>Genomic-based taxomic classification of the family Erythrobacteraceae.</title>
        <authorList>
            <person name="Xu L."/>
        </authorList>
    </citation>
    <scope>NUCLEOTIDE SEQUENCE [LARGE SCALE GENOMIC DNA]</scope>
    <source>
        <strain evidence="3 4">KEMB 9005-328</strain>
    </source>
</reference>
<gene>
    <name evidence="3" type="primary">bla</name>
    <name evidence="3" type="ORF">GRI58_09185</name>
</gene>
<dbReference type="Pfam" id="PF00753">
    <property type="entry name" value="Lactamase_B"/>
    <property type="match status" value="1"/>
</dbReference>
<dbReference type="Gene3D" id="3.60.15.10">
    <property type="entry name" value="Ribonuclease Z/Hydroxyacylglutathione hydrolase-like"/>
    <property type="match status" value="1"/>
</dbReference>
<organism evidence="3 4">
    <name type="scientific">Qipengyuania algicida</name>
    <dbReference type="NCBI Taxonomy" id="1836209"/>
    <lineage>
        <taxon>Bacteria</taxon>
        <taxon>Pseudomonadati</taxon>
        <taxon>Pseudomonadota</taxon>
        <taxon>Alphaproteobacteria</taxon>
        <taxon>Sphingomonadales</taxon>
        <taxon>Erythrobacteraceae</taxon>
        <taxon>Qipengyuania</taxon>
    </lineage>
</organism>
<protein>
    <submittedName>
        <fullName evidence="3">Subclass B3 metallo-beta-lactamase</fullName>
    </submittedName>
</protein>
<evidence type="ECO:0000313" key="4">
    <source>
        <dbReference type="Proteomes" id="UP000439780"/>
    </source>
</evidence>
<dbReference type="CDD" id="cd16315">
    <property type="entry name" value="EVM-1-like_MBL-B3"/>
    <property type="match status" value="1"/>
</dbReference>
<keyword evidence="1" id="KW-0732">Signal</keyword>
<dbReference type="RefSeq" id="WP_160753296.1">
    <property type="nucleotide sequence ID" value="NZ_WTYA01000006.1"/>
</dbReference>
<dbReference type="SMART" id="SM00849">
    <property type="entry name" value="Lactamase_B"/>
    <property type="match status" value="1"/>
</dbReference>
<sequence>MFVSILAAALAATAPATGDAGTQQPVDPASWANVCKPWDEWNKPAPPYRIYGNTYYVGTCGISAILVVGDKGAILIDGGPSDAGKLVAKNIEALGFKLSDVKILLETHEHFDHAGGLAELKRLTGAKMLASPDAAKALEQGGPIPEDPQFEEHGTFPKVAVDGLIRDGEVVRLGNLALQAHATPGHTTGALSWSWKACDGTRCHTVAYVDSLSPVSSDSYRFSDHPAYLATYRKSIATVAKLPCDILLTPHPSQSDMVKRAAIGSMLGGYTCAQRAKDLTKSLDERLAKEAHGR</sequence>
<dbReference type="NCBIfam" id="NF033105">
    <property type="entry name" value="bla_subclass_B3"/>
    <property type="match status" value="1"/>
</dbReference>
<dbReference type="NCBIfam" id="NF012229">
    <property type="entry name" value="bla_class_B_core"/>
    <property type="match status" value="1"/>
</dbReference>
<evidence type="ECO:0000259" key="2">
    <source>
        <dbReference type="SMART" id="SM00849"/>
    </source>
</evidence>
<dbReference type="AlphaFoldDB" id="A0A845AJF8"/>
<dbReference type="PANTHER" id="PTHR42951">
    <property type="entry name" value="METALLO-BETA-LACTAMASE DOMAIN-CONTAINING"/>
    <property type="match status" value="1"/>
</dbReference>
<name>A0A845AJF8_9SPHN</name>
<evidence type="ECO:0000256" key="1">
    <source>
        <dbReference type="SAM" id="SignalP"/>
    </source>
</evidence>
<feature type="domain" description="Metallo-beta-lactamase" evidence="2">
    <location>
        <begin position="61"/>
        <end position="251"/>
    </location>
</feature>
<evidence type="ECO:0000313" key="3">
    <source>
        <dbReference type="EMBL" id="MXP28995.1"/>
    </source>
</evidence>
<dbReference type="PANTHER" id="PTHR42951:SF17">
    <property type="entry name" value="METALLO-BETA-LACTAMASE DOMAIN-CONTAINING PROTEIN"/>
    <property type="match status" value="1"/>
</dbReference>